<accession>A0AAD6CJ91</accession>
<evidence type="ECO:0000313" key="5">
    <source>
        <dbReference type="Proteomes" id="UP001220324"/>
    </source>
</evidence>
<evidence type="ECO:0000259" key="3">
    <source>
        <dbReference type="Pfam" id="PF17172"/>
    </source>
</evidence>
<organism evidence="4 5">
    <name type="scientific">Penicillium frequentans</name>
    <dbReference type="NCBI Taxonomy" id="3151616"/>
    <lineage>
        <taxon>Eukaryota</taxon>
        <taxon>Fungi</taxon>
        <taxon>Dikarya</taxon>
        <taxon>Ascomycota</taxon>
        <taxon>Pezizomycotina</taxon>
        <taxon>Eurotiomycetes</taxon>
        <taxon>Eurotiomycetidae</taxon>
        <taxon>Eurotiales</taxon>
        <taxon>Aspergillaceae</taxon>
        <taxon>Penicillium</taxon>
    </lineage>
</organism>
<dbReference type="SFLD" id="SFLDG01180">
    <property type="entry name" value="SUF1"/>
    <property type="match status" value="1"/>
</dbReference>
<keyword evidence="5" id="KW-1185">Reference proteome</keyword>
<comment type="similarity">
    <text evidence="1">Belongs to the FAX family.</text>
</comment>
<dbReference type="Pfam" id="PF17171">
    <property type="entry name" value="GST_C_6"/>
    <property type="match status" value="1"/>
</dbReference>
<evidence type="ECO:0000259" key="2">
    <source>
        <dbReference type="Pfam" id="PF17171"/>
    </source>
</evidence>
<evidence type="ECO:0008006" key="6">
    <source>
        <dbReference type="Google" id="ProtNLM"/>
    </source>
</evidence>
<gene>
    <name evidence="4" type="ORF">N7494_010916</name>
</gene>
<proteinExistence type="inferred from homology"/>
<dbReference type="Proteomes" id="UP001220324">
    <property type="component" value="Unassembled WGS sequence"/>
</dbReference>
<dbReference type="InterPro" id="IPR026928">
    <property type="entry name" value="FAX/IsoI-like"/>
</dbReference>
<protein>
    <recommendedName>
        <fullName evidence="6">Thioredoxin-like fold domain-containing protein</fullName>
    </recommendedName>
</protein>
<dbReference type="CDD" id="cd03193">
    <property type="entry name" value="GST_C_Metaxin"/>
    <property type="match status" value="1"/>
</dbReference>
<sequence>MASVASTNTVTVFRGQTETGCYVWSPFVTKLEARLRFGKIAYRTEAGSVPNAPRGKVPYISIEDNDGRTLLSDSGLIIKEFIKSGKLGDLNRNLSGTQRLHDIALQALLEDKLYFYGTQEKWVQNYYAMRDNVLGALPWLVRVIVGNIVYYKNVRNTMGQGTGRFSAEEIAAFRTDIWDTLNAAISESFTKNRGKEGPFWVWGGDKPTEADAVVYGFVISGLMCGPAAPTTKGIIQSHPSLIEYARRIHDAYFPDYEFQE</sequence>
<dbReference type="SFLD" id="SFLDG01200">
    <property type="entry name" value="SUF1.1"/>
    <property type="match status" value="1"/>
</dbReference>
<feature type="domain" description="Thioredoxin-like fold" evidence="3">
    <location>
        <begin position="26"/>
        <end position="124"/>
    </location>
</feature>
<feature type="domain" description="Metaxin glutathione S-transferase" evidence="2">
    <location>
        <begin position="203"/>
        <end position="248"/>
    </location>
</feature>
<evidence type="ECO:0000313" key="4">
    <source>
        <dbReference type="EMBL" id="KAJ5524266.1"/>
    </source>
</evidence>
<dbReference type="InterPro" id="IPR050931">
    <property type="entry name" value="Mito_Protein_Transport_Metaxin"/>
</dbReference>
<evidence type="ECO:0000256" key="1">
    <source>
        <dbReference type="ARBA" id="ARBA00006475"/>
    </source>
</evidence>
<name>A0AAD6CJ91_9EURO</name>
<dbReference type="SUPFAM" id="SSF47616">
    <property type="entry name" value="GST C-terminal domain-like"/>
    <property type="match status" value="1"/>
</dbReference>
<reference evidence="4 5" key="1">
    <citation type="journal article" date="2023" name="IMA Fungus">
        <title>Comparative genomic study of the Penicillium genus elucidates a diverse pangenome and 15 lateral gene transfer events.</title>
        <authorList>
            <person name="Petersen C."/>
            <person name="Sorensen T."/>
            <person name="Nielsen M.R."/>
            <person name="Sondergaard T.E."/>
            <person name="Sorensen J.L."/>
            <person name="Fitzpatrick D.A."/>
            <person name="Frisvad J.C."/>
            <person name="Nielsen K.L."/>
        </authorList>
    </citation>
    <scope>NUCLEOTIDE SEQUENCE [LARGE SCALE GENOMIC DNA]</scope>
    <source>
        <strain evidence="4 5">IBT 35679</strain>
    </source>
</reference>
<dbReference type="AlphaFoldDB" id="A0AAD6CJ91"/>
<dbReference type="SFLD" id="SFLDS00019">
    <property type="entry name" value="Glutathione_Transferase_(cytos"/>
    <property type="match status" value="1"/>
</dbReference>
<dbReference type="Pfam" id="PF17172">
    <property type="entry name" value="GST_N_4"/>
    <property type="match status" value="1"/>
</dbReference>
<dbReference type="InterPro" id="IPR036282">
    <property type="entry name" value="Glutathione-S-Trfase_C_sf"/>
</dbReference>
<dbReference type="GO" id="GO:0005737">
    <property type="term" value="C:cytoplasm"/>
    <property type="evidence" value="ECO:0007669"/>
    <property type="project" value="TreeGrafter"/>
</dbReference>
<dbReference type="EMBL" id="JAQIZZ010000008">
    <property type="protein sequence ID" value="KAJ5524266.1"/>
    <property type="molecule type" value="Genomic_DNA"/>
</dbReference>
<dbReference type="PANTHER" id="PTHR12289:SF41">
    <property type="entry name" value="FAILED AXON CONNECTIONS-RELATED"/>
    <property type="match status" value="1"/>
</dbReference>
<dbReference type="PANTHER" id="PTHR12289">
    <property type="entry name" value="METAXIN RELATED"/>
    <property type="match status" value="1"/>
</dbReference>
<dbReference type="InterPro" id="IPR012336">
    <property type="entry name" value="Thioredoxin-like_fold"/>
</dbReference>
<dbReference type="InterPro" id="IPR040079">
    <property type="entry name" value="Glutathione_S-Trfase"/>
</dbReference>
<dbReference type="InterPro" id="IPR033468">
    <property type="entry name" value="Metaxin_GST"/>
</dbReference>
<comment type="caution">
    <text evidence="4">The sequence shown here is derived from an EMBL/GenBank/DDBJ whole genome shotgun (WGS) entry which is preliminary data.</text>
</comment>